<dbReference type="EMBL" id="CAJOBH010144563">
    <property type="protein sequence ID" value="CAF4820396.1"/>
    <property type="molecule type" value="Genomic_DNA"/>
</dbReference>
<evidence type="ECO:0000313" key="3">
    <source>
        <dbReference type="Proteomes" id="UP000681967"/>
    </source>
</evidence>
<evidence type="ECO:0000259" key="1">
    <source>
        <dbReference type="PROSITE" id="PS50304"/>
    </source>
</evidence>
<organism evidence="2 3">
    <name type="scientific">Rotaria magnacalcarata</name>
    <dbReference type="NCBI Taxonomy" id="392030"/>
    <lineage>
        <taxon>Eukaryota</taxon>
        <taxon>Metazoa</taxon>
        <taxon>Spiralia</taxon>
        <taxon>Gnathifera</taxon>
        <taxon>Rotifera</taxon>
        <taxon>Eurotatoria</taxon>
        <taxon>Bdelloidea</taxon>
        <taxon>Philodinida</taxon>
        <taxon>Philodinidae</taxon>
        <taxon>Rotaria</taxon>
    </lineage>
</organism>
<sequence>LVVARYVDDKKYYRAWVKSVDIQQEQALIFFVDFGNESYVSFSDIYVCPESVRTLPWLGIRVRLTNETMTAQELTTFWKLTEAHYIWIHINDVFKDAYGVQVQLDYTVYLQQERLKMATSKRSIHKAIQTIADEKVIFPRNSSERNSSLLTPTKPDQSVMGNENFLRDIFEMINSELRSLRHRINGTDEASQDRHIQIMQLLFSIVNANNSNNRKKIVN</sequence>
<name>A0A8S3BI84_9BILA</name>
<dbReference type="PROSITE" id="PS50304">
    <property type="entry name" value="TUDOR"/>
    <property type="match status" value="1"/>
</dbReference>
<feature type="domain" description="Tudor" evidence="1">
    <location>
        <begin position="1"/>
        <end position="55"/>
    </location>
</feature>
<dbReference type="Pfam" id="PF00567">
    <property type="entry name" value="TUDOR"/>
    <property type="match status" value="1"/>
</dbReference>
<dbReference type="Gene3D" id="2.40.50.90">
    <property type="match status" value="1"/>
</dbReference>
<dbReference type="PANTHER" id="PTHR22948">
    <property type="entry name" value="TUDOR DOMAIN CONTAINING PROTEIN"/>
    <property type="match status" value="1"/>
</dbReference>
<dbReference type="InterPro" id="IPR050621">
    <property type="entry name" value="Tudor_domain_containing"/>
</dbReference>
<feature type="non-terminal residue" evidence="2">
    <location>
        <position position="1"/>
    </location>
</feature>
<dbReference type="PANTHER" id="PTHR22948:SF76">
    <property type="entry name" value="FI20010P1-RELATED"/>
    <property type="match status" value="1"/>
</dbReference>
<accession>A0A8S3BI84</accession>
<dbReference type="CDD" id="cd20379">
    <property type="entry name" value="Tudor_dTUD-like"/>
    <property type="match status" value="1"/>
</dbReference>
<dbReference type="InterPro" id="IPR035437">
    <property type="entry name" value="SNase_OB-fold_sf"/>
</dbReference>
<dbReference type="InterPro" id="IPR002999">
    <property type="entry name" value="Tudor"/>
</dbReference>
<evidence type="ECO:0000313" key="2">
    <source>
        <dbReference type="EMBL" id="CAF4820396.1"/>
    </source>
</evidence>
<proteinExistence type="predicted"/>
<protein>
    <recommendedName>
        <fullName evidence="1">Tudor domain-containing protein</fullName>
    </recommendedName>
</protein>
<comment type="caution">
    <text evidence="2">The sequence shown here is derived from an EMBL/GenBank/DDBJ whole genome shotgun (WGS) entry which is preliminary data.</text>
</comment>
<dbReference type="AlphaFoldDB" id="A0A8S3BI84"/>
<dbReference type="SUPFAM" id="SSF63748">
    <property type="entry name" value="Tudor/PWWP/MBT"/>
    <property type="match status" value="1"/>
</dbReference>
<dbReference type="SMART" id="SM00333">
    <property type="entry name" value="TUDOR"/>
    <property type="match status" value="1"/>
</dbReference>
<dbReference type="Gene3D" id="2.30.30.140">
    <property type="match status" value="1"/>
</dbReference>
<reference evidence="2" key="1">
    <citation type="submission" date="2021-02" db="EMBL/GenBank/DDBJ databases">
        <authorList>
            <person name="Nowell W R."/>
        </authorList>
    </citation>
    <scope>NUCLEOTIDE SEQUENCE</scope>
</reference>
<dbReference type="Proteomes" id="UP000681967">
    <property type="component" value="Unassembled WGS sequence"/>
</dbReference>
<gene>
    <name evidence="2" type="ORF">BYL167_LOCUS48973</name>
</gene>